<keyword evidence="3 4" id="KW-0687">Ribonucleoprotein</keyword>
<evidence type="ECO:0000313" key="5">
    <source>
        <dbReference type="EMBL" id="QSD57182.1"/>
    </source>
</evidence>
<dbReference type="GO" id="GO:0009507">
    <property type="term" value="C:chloroplast"/>
    <property type="evidence" value="ECO:0007669"/>
    <property type="project" value="UniProtKB-SubCell"/>
</dbReference>
<reference evidence="5" key="1">
    <citation type="submission" date="2020-11" db="EMBL/GenBank/DDBJ databases">
        <authorList>
            <person name="Paiano M.O."/>
        </authorList>
    </citation>
    <scope>NUCLEOTIDE SEQUENCE</scope>
</reference>
<dbReference type="HAMAP" id="MF_00402">
    <property type="entry name" value="Ribosomal_bL19"/>
    <property type="match status" value="1"/>
</dbReference>
<dbReference type="NCBIfam" id="TIGR01024">
    <property type="entry name" value="rplS_bact"/>
    <property type="match status" value="1"/>
</dbReference>
<dbReference type="GO" id="GO:0006412">
    <property type="term" value="P:translation"/>
    <property type="evidence" value="ECO:0007669"/>
    <property type="project" value="UniProtKB-UniRule"/>
</dbReference>
<keyword evidence="5" id="KW-0934">Plastid</keyword>
<accession>A0A896SQ34</accession>
<dbReference type="PROSITE" id="PS01015">
    <property type="entry name" value="RIBOSOMAL_L19"/>
    <property type="match status" value="1"/>
</dbReference>
<dbReference type="Pfam" id="PF01245">
    <property type="entry name" value="Ribosomal_L19"/>
    <property type="match status" value="1"/>
</dbReference>
<comment type="similarity">
    <text evidence="1 4">Belongs to the bacterial ribosomal protein bL19 family.</text>
</comment>
<evidence type="ECO:0000256" key="4">
    <source>
        <dbReference type="HAMAP-Rule" id="MF_00402"/>
    </source>
</evidence>
<dbReference type="GO" id="GO:1990904">
    <property type="term" value="C:ribonucleoprotein complex"/>
    <property type="evidence" value="ECO:0007669"/>
    <property type="project" value="UniProtKB-KW"/>
</dbReference>
<name>A0A896SQ34_9FLOR</name>
<protein>
    <recommendedName>
        <fullName evidence="4">Large ribosomal subunit protein bL19c</fullName>
    </recommendedName>
</protein>
<dbReference type="GO" id="GO:0003735">
    <property type="term" value="F:structural constituent of ribosome"/>
    <property type="evidence" value="ECO:0007669"/>
    <property type="project" value="InterPro"/>
</dbReference>
<dbReference type="PANTHER" id="PTHR15680">
    <property type="entry name" value="RIBOSOMAL PROTEIN L19"/>
    <property type="match status" value="1"/>
</dbReference>
<dbReference type="SUPFAM" id="SSF50104">
    <property type="entry name" value="Translation proteins SH3-like domain"/>
    <property type="match status" value="1"/>
</dbReference>
<sequence>MINNNTDNKFDIIYEIEKDYIKNTIPKIEIGDKIKIKKIIQEGSRERIQLSEGVVICKKNNNLNQTVTIRKIIQNVGVERVYLVHSPQIINIEITKKSKVRKSKLYYLRKKLGKATKLKQKFN</sequence>
<proteinExistence type="inferred from homology"/>
<dbReference type="GeneID" id="67279558"/>
<dbReference type="AlphaFoldDB" id="A0A896SQ34"/>
<dbReference type="RefSeq" id="YP_010171041.1">
    <property type="nucleotide sequence ID" value="NC_057618.1"/>
</dbReference>
<dbReference type="InterPro" id="IPR018257">
    <property type="entry name" value="Ribosomal_bL19_CS"/>
</dbReference>
<gene>
    <name evidence="4 5" type="primary">rpl19</name>
</gene>
<organism evidence="5">
    <name type="scientific">Chondria tumulosa</name>
    <dbReference type="NCBI Taxonomy" id="2740715"/>
    <lineage>
        <taxon>Eukaryota</taxon>
        <taxon>Rhodophyta</taxon>
        <taxon>Florideophyceae</taxon>
        <taxon>Rhodymeniophycidae</taxon>
        <taxon>Ceramiales</taxon>
        <taxon>Rhodomelaceae</taxon>
        <taxon>Chondrieae</taxon>
        <taxon>Chondria</taxon>
    </lineage>
</organism>
<dbReference type="InterPro" id="IPR001857">
    <property type="entry name" value="Ribosomal_bL19"/>
</dbReference>
<evidence type="ECO:0000256" key="3">
    <source>
        <dbReference type="ARBA" id="ARBA00023274"/>
    </source>
</evidence>
<dbReference type="PRINTS" id="PR00061">
    <property type="entry name" value="RIBOSOMALL19"/>
</dbReference>
<dbReference type="Gene3D" id="2.30.30.790">
    <property type="match status" value="1"/>
</dbReference>
<dbReference type="InterPro" id="IPR038657">
    <property type="entry name" value="Ribosomal_bL19_sf"/>
</dbReference>
<keyword evidence="2 4" id="KW-0689">Ribosomal protein</keyword>
<keyword evidence="5" id="KW-0150">Chloroplast</keyword>
<comment type="subcellular location">
    <subcellularLocation>
        <location evidence="4">Plastid</location>
        <location evidence="4">Chloroplast</location>
    </subcellularLocation>
</comment>
<dbReference type="GO" id="GO:0005840">
    <property type="term" value="C:ribosome"/>
    <property type="evidence" value="ECO:0007669"/>
    <property type="project" value="UniProtKB-KW"/>
</dbReference>
<evidence type="ECO:0000256" key="1">
    <source>
        <dbReference type="ARBA" id="ARBA00005781"/>
    </source>
</evidence>
<dbReference type="InterPro" id="IPR008991">
    <property type="entry name" value="Translation_prot_SH3-like_sf"/>
</dbReference>
<dbReference type="PIRSF" id="PIRSF002191">
    <property type="entry name" value="Ribosomal_L19"/>
    <property type="match status" value="1"/>
</dbReference>
<dbReference type="EMBL" id="MW309501">
    <property type="protein sequence ID" value="QSD57182.1"/>
    <property type="molecule type" value="Genomic_DNA"/>
</dbReference>
<evidence type="ECO:0000256" key="2">
    <source>
        <dbReference type="ARBA" id="ARBA00022980"/>
    </source>
</evidence>
<geneLocation type="chloroplast" evidence="5"/>
<dbReference type="PANTHER" id="PTHR15680:SF9">
    <property type="entry name" value="LARGE RIBOSOMAL SUBUNIT PROTEIN BL19M"/>
    <property type="match status" value="1"/>
</dbReference>